<organism evidence="2 3">
    <name type="scientific">Rhizophlyctis rosea</name>
    <dbReference type="NCBI Taxonomy" id="64517"/>
    <lineage>
        <taxon>Eukaryota</taxon>
        <taxon>Fungi</taxon>
        <taxon>Fungi incertae sedis</taxon>
        <taxon>Chytridiomycota</taxon>
        <taxon>Chytridiomycota incertae sedis</taxon>
        <taxon>Chytridiomycetes</taxon>
        <taxon>Rhizophlyctidales</taxon>
        <taxon>Rhizophlyctidaceae</taxon>
        <taxon>Rhizophlyctis</taxon>
    </lineage>
</organism>
<proteinExistence type="predicted"/>
<evidence type="ECO:0000313" key="2">
    <source>
        <dbReference type="EMBL" id="KAJ3054619.1"/>
    </source>
</evidence>
<evidence type="ECO:0000256" key="1">
    <source>
        <dbReference type="SAM" id="MobiDB-lite"/>
    </source>
</evidence>
<protein>
    <submittedName>
        <fullName evidence="2">Uncharacterized protein</fullName>
    </submittedName>
</protein>
<dbReference type="AlphaFoldDB" id="A0AAD5X4F5"/>
<feature type="region of interest" description="Disordered" evidence="1">
    <location>
        <begin position="183"/>
        <end position="207"/>
    </location>
</feature>
<reference evidence="2" key="1">
    <citation type="submission" date="2020-05" db="EMBL/GenBank/DDBJ databases">
        <title>Phylogenomic resolution of chytrid fungi.</title>
        <authorList>
            <person name="Stajich J.E."/>
            <person name="Amses K."/>
            <person name="Simmons R."/>
            <person name="Seto K."/>
            <person name="Myers J."/>
            <person name="Bonds A."/>
            <person name="Quandt C.A."/>
            <person name="Barry K."/>
            <person name="Liu P."/>
            <person name="Grigoriev I."/>
            <person name="Longcore J.E."/>
            <person name="James T.Y."/>
        </authorList>
    </citation>
    <scope>NUCLEOTIDE SEQUENCE</scope>
    <source>
        <strain evidence="2">JEL0318</strain>
    </source>
</reference>
<gene>
    <name evidence="2" type="ORF">HK097_001285</name>
</gene>
<comment type="caution">
    <text evidence="2">The sequence shown here is derived from an EMBL/GenBank/DDBJ whole genome shotgun (WGS) entry which is preliminary data.</text>
</comment>
<accession>A0AAD5X4F5</accession>
<dbReference type="EMBL" id="JADGJD010000125">
    <property type="protein sequence ID" value="KAJ3054619.1"/>
    <property type="molecule type" value="Genomic_DNA"/>
</dbReference>
<sequence>MATIASRATEAAVQVSNTAVQILDPFLPQAAKDAATSAKDYTVRTVGAATEYATAKYNQTYEWGKVIVQGATTTVETYTPGPILSLVHGALDGAKHLREDPVGTVKPYVPTFVIQSGEKTFEIVHDANNKTREVASSTTGYIVEKVNGTVQSVTSIPQVAHLIDQLDQITKGSLTKLGVKPTTAGGAGSSDAAAPAPEMSYAAAVKE</sequence>
<name>A0AAD5X4F5_9FUNG</name>
<evidence type="ECO:0000313" key="3">
    <source>
        <dbReference type="Proteomes" id="UP001212841"/>
    </source>
</evidence>
<dbReference type="Proteomes" id="UP001212841">
    <property type="component" value="Unassembled WGS sequence"/>
</dbReference>
<keyword evidence="3" id="KW-1185">Reference proteome</keyword>